<dbReference type="PRINTS" id="PR00081">
    <property type="entry name" value="GDHRDH"/>
</dbReference>
<dbReference type="Gene3D" id="3.40.50.720">
    <property type="entry name" value="NAD(P)-binding Rossmann-like Domain"/>
    <property type="match status" value="1"/>
</dbReference>
<reference evidence="1 2" key="1">
    <citation type="submission" date="2017-11" db="EMBL/GenBank/DDBJ databases">
        <title>Sphingomonas oleivorans sp. nov., isolated from oil-contaminated soil.</title>
        <authorList>
            <person name="Wang L."/>
            <person name="Chen L."/>
        </authorList>
    </citation>
    <scope>NUCLEOTIDE SEQUENCE [LARGE SCALE GENOMIC DNA]</scope>
    <source>
        <strain evidence="1 2">K101</strain>
    </source>
</reference>
<organism evidence="1 2">
    <name type="scientific">Edaphosphingomonas fennica</name>
    <dbReference type="NCBI Taxonomy" id="114404"/>
    <lineage>
        <taxon>Bacteria</taxon>
        <taxon>Pseudomonadati</taxon>
        <taxon>Pseudomonadota</taxon>
        <taxon>Alphaproteobacteria</taxon>
        <taxon>Sphingomonadales</taxon>
        <taxon>Rhizorhabdaceae</taxon>
        <taxon>Edaphosphingomonas</taxon>
    </lineage>
</organism>
<accession>A0A2T4I8B0</accession>
<dbReference type="InterPro" id="IPR002347">
    <property type="entry name" value="SDR_fam"/>
</dbReference>
<evidence type="ECO:0000313" key="2">
    <source>
        <dbReference type="Proteomes" id="UP000241206"/>
    </source>
</evidence>
<gene>
    <name evidence="1" type="ORF">CV103_00795</name>
</gene>
<evidence type="ECO:0000313" key="1">
    <source>
        <dbReference type="EMBL" id="PTD27926.1"/>
    </source>
</evidence>
<comment type="caution">
    <text evidence="1">The sequence shown here is derived from an EMBL/GenBank/DDBJ whole genome shotgun (WGS) entry which is preliminary data.</text>
</comment>
<dbReference type="InterPro" id="IPR036291">
    <property type="entry name" value="NAD(P)-bd_dom_sf"/>
</dbReference>
<dbReference type="Pfam" id="PF13561">
    <property type="entry name" value="adh_short_C2"/>
    <property type="match status" value="1"/>
</dbReference>
<protein>
    <submittedName>
        <fullName evidence="1">3-oxoacyl-ACP reductase</fullName>
    </submittedName>
</protein>
<sequence>MANSSHQQTQTILLVGASRGLGLAMASELVKRGWHVIGTVREDGSTGLHELADAHPTQVTIEPLDITKPDQIAALRDRLSGRSIEMLFVNAGTANRDQGETIAETSTDEFMRVMLTNALGVMRTVEGLEPLVRPGGLIGVMSSGQGSIANNEKGGHEVYRGSKAALNQYMRSYAARTAADRRPLVLMAPGWIRTDLGGPDATFSVEETIPDLVETLLVQQGTPGLRFIDRHGKTVSW</sequence>
<dbReference type="Proteomes" id="UP000241206">
    <property type="component" value="Unassembled WGS sequence"/>
</dbReference>
<dbReference type="GO" id="GO:0016616">
    <property type="term" value="F:oxidoreductase activity, acting on the CH-OH group of donors, NAD or NADP as acceptor"/>
    <property type="evidence" value="ECO:0007669"/>
    <property type="project" value="TreeGrafter"/>
</dbReference>
<dbReference type="PANTHER" id="PTHR45458">
    <property type="entry name" value="SHORT-CHAIN DEHYDROGENASE/REDUCTASE SDR"/>
    <property type="match status" value="1"/>
</dbReference>
<dbReference type="InterPro" id="IPR052184">
    <property type="entry name" value="SDR_enzymes"/>
</dbReference>
<keyword evidence="2" id="KW-1185">Reference proteome</keyword>
<name>A0A2T4I8B0_9SPHN</name>
<dbReference type="SUPFAM" id="SSF51735">
    <property type="entry name" value="NAD(P)-binding Rossmann-fold domains"/>
    <property type="match status" value="1"/>
</dbReference>
<proteinExistence type="predicted"/>
<dbReference type="PANTHER" id="PTHR45458:SF1">
    <property type="entry name" value="SHORT CHAIN DEHYDROGENASE"/>
    <property type="match status" value="1"/>
</dbReference>
<dbReference type="EMBL" id="PHHF01000002">
    <property type="protein sequence ID" value="PTD27926.1"/>
    <property type="molecule type" value="Genomic_DNA"/>
</dbReference>
<dbReference type="AlphaFoldDB" id="A0A2T4I8B0"/>